<reference evidence="1" key="1">
    <citation type="submission" date="2018-06" db="EMBL/GenBank/DDBJ databases">
        <authorList>
            <person name="Zhirakovskaya E."/>
        </authorList>
    </citation>
    <scope>NUCLEOTIDE SEQUENCE</scope>
</reference>
<organism evidence="1">
    <name type="scientific">hydrothermal vent metagenome</name>
    <dbReference type="NCBI Taxonomy" id="652676"/>
    <lineage>
        <taxon>unclassified sequences</taxon>
        <taxon>metagenomes</taxon>
        <taxon>ecological metagenomes</taxon>
    </lineage>
</organism>
<protein>
    <submittedName>
        <fullName evidence="1">Uncharacterized protein</fullName>
    </submittedName>
</protein>
<dbReference type="AlphaFoldDB" id="A0A3B0UZV2"/>
<accession>A0A3B0UZV2</accession>
<gene>
    <name evidence="1" type="ORF">MNBD_CPR01-491</name>
</gene>
<evidence type="ECO:0000313" key="1">
    <source>
        <dbReference type="EMBL" id="VAW32032.1"/>
    </source>
</evidence>
<proteinExistence type="predicted"/>
<dbReference type="EMBL" id="UOEV01000015">
    <property type="protein sequence ID" value="VAW32032.1"/>
    <property type="molecule type" value="Genomic_DNA"/>
</dbReference>
<sequence length="110" mass="12122">MSDNVEKSVSPVQTLLSSLNLSAYSQEEQEKILADLSGTIFQGVLVRLVEKMDDKTKKEFSEFVDGDVDGDEIVAFLRENVEGADDVVLEVVRDMTQDVAKLNLSAEAPK</sequence>
<name>A0A3B0UZV2_9ZZZZ</name>